<name>A0A177MYX7_9GAMM</name>
<evidence type="ECO:0000256" key="2">
    <source>
        <dbReference type="RuleBase" id="RU003616"/>
    </source>
</evidence>
<dbReference type="EMBL" id="LUUI01000160">
    <property type="protein sequence ID" value="OAI10109.1"/>
    <property type="molecule type" value="Genomic_DNA"/>
</dbReference>
<evidence type="ECO:0000313" key="5">
    <source>
        <dbReference type="Proteomes" id="UP000078476"/>
    </source>
</evidence>
<dbReference type="CDD" id="cd06464">
    <property type="entry name" value="ACD_sHsps-like"/>
    <property type="match status" value="1"/>
</dbReference>
<dbReference type="RefSeq" id="WP_066987710.1">
    <property type="nucleotide sequence ID" value="NZ_LUUI01000160.1"/>
</dbReference>
<dbReference type="SUPFAM" id="SSF49764">
    <property type="entry name" value="HSP20-like chaperones"/>
    <property type="match status" value="1"/>
</dbReference>
<dbReference type="Proteomes" id="UP000078476">
    <property type="component" value="Unassembled WGS sequence"/>
</dbReference>
<proteinExistence type="inferred from homology"/>
<evidence type="ECO:0000259" key="3">
    <source>
        <dbReference type="PROSITE" id="PS01031"/>
    </source>
</evidence>
<dbReference type="PROSITE" id="PS01031">
    <property type="entry name" value="SHSP"/>
    <property type="match status" value="1"/>
</dbReference>
<dbReference type="InterPro" id="IPR002068">
    <property type="entry name" value="A-crystallin/Hsp20_dom"/>
</dbReference>
<keyword evidence="5" id="KW-1185">Reference proteome</keyword>
<comment type="similarity">
    <text evidence="1 2">Belongs to the small heat shock protein (HSP20) family.</text>
</comment>
<dbReference type="Pfam" id="PF00011">
    <property type="entry name" value="HSP20"/>
    <property type="match status" value="1"/>
</dbReference>
<organism evidence="4 5">
    <name type="scientific">Methylomonas lenta</name>
    <dbReference type="NCBI Taxonomy" id="980561"/>
    <lineage>
        <taxon>Bacteria</taxon>
        <taxon>Pseudomonadati</taxon>
        <taxon>Pseudomonadota</taxon>
        <taxon>Gammaproteobacteria</taxon>
        <taxon>Methylococcales</taxon>
        <taxon>Methylococcaceae</taxon>
        <taxon>Methylomonas</taxon>
    </lineage>
</organism>
<dbReference type="AlphaFoldDB" id="A0A177MYX7"/>
<dbReference type="InterPro" id="IPR008978">
    <property type="entry name" value="HSP20-like_chaperone"/>
</dbReference>
<dbReference type="OrthoDB" id="9792695at2"/>
<comment type="caution">
    <text evidence="4">The sequence shown here is derived from an EMBL/GenBank/DDBJ whole genome shotgun (WGS) entry which is preliminary data.</text>
</comment>
<dbReference type="STRING" id="980561.A1359_02135"/>
<accession>A0A177MYX7</accession>
<dbReference type="Gene3D" id="2.60.40.790">
    <property type="match status" value="1"/>
</dbReference>
<protein>
    <submittedName>
        <fullName evidence="4">Heat-shock protein Hsp20</fullName>
    </submittedName>
</protein>
<reference evidence="4 5" key="1">
    <citation type="submission" date="2016-03" db="EMBL/GenBank/DDBJ databases">
        <authorList>
            <person name="Ploux O."/>
        </authorList>
    </citation>
    <scope>NUCLEOTIDE SEQUENCE [LARGE SCALE GENOMIC DNA]</scope>
    <source>
        <strain evidence="4 5">R-45370</strain>
    </source>
</reference>
<evidence type="ECO:0000313" key="4">
    <source>
        <dbReference type="EMBL" id="OAI10109.1"/>
    </source>
</evidence>
<feature type="domain" description="SHSP" evidence="3">
    <location>
        <begin position="35"/>
        <end position="139"/>
    </location>
</feature>
<gene>
    <name evidence="4" type="ORF">A1359_02135</name>
</gene>
<sequence>MSLDDLDAWMWAEACAMLNRADRLHRQFFRPADLHARPPTWEPLVDIYETRQEFKIMMALPGVAPEHLQVILEGTHLMVSGKRHLPVSPEAEIKRLEIPYGRFERRLELPVGDYELGGRELANGCLILTLKKHTGSHGH</sequence>
<evidence type="ECO:0000256" key="1">
    <source>
        <dbReference type="PROSITE-ProRule" id="PRU00285"/>
    </source>
</evidence>